<feature type="region of interest" description="Disordered" evidence="1">
    <location>
        <begin position="187"/>
        <end position="209"/>
    </location>
</feature>
<evidence type="ECO:0000313" key="3">
    <source>
        <dbReference type="Proteomes" id="UP000245942"/>
    </source>
</evidence>
<feature type="region of interest" description="Disordered" evidence="1">
    <location>
        <begin position="1"/>
        <end position="33"/>
    </location>
</feature>
<sequence length="619" mass="66992">MISRIRSKASARSFSKSFKLDRGERLRADSPGLEWDNCGSSVEADFDHFTGSEQGYAARRSPPPPECVSRLEARGAPASSIPSEIPLRVDTTGGSGFHALHLQHSDGSGSSSSEDDLFTPYHAPDTFADSMHPVKAQHGAMVRRHTDVESSRAMGSSPVDSQDYFKVHWAKTGPVPPARRAIRAKISTTAVSPSPSSASAPRPGLRRAETQPTIRATEISHFVRVDRAALESRADPFDDDHEVTQDSLRVSTATITRGAPSTFNTAGGREEDFSLTSSTDLADGALRRDHAQALDKHPAPVAVTVPRGTDSGREKLKALLTQYNDSVQRASEEIHLSMTSSQRREMQSSNPLASSSRSALPRPLQRLGLDETPLEQRAHLLEGLLKHLIQVHFYEEIVEVFCYGCGPKADDAAKTLLSYLQSIIPLSSLLSYQSRTHTLLSSSLSEAETIRHASGTLTRLHAHIAALLVWVGIVARPSEAASHSTKGHEDLKTARDRLAALCAGTRQQEEGWAEVTMVPKGERTRAQTIGSSASSEVFPATEERTHGTPVFLVQGLGLTLLPCPVTDTSSATGTEANVPAEEKTYRQLLQAVAEGEGEQEGGADICRLETLLEVQGRWV</sequence>
<dbReference type="EMBL" id="KZ819324">
    <property type="protein sequence ID" value="PWN21784.1"/>
    <property type="molecule type" value="Genomic_DNA"/>
</dbReference>
<feature type="region of interest" description="Disordered" evidence="1">
    <location>
        <begin position="96"/>
        <end position="124"/>
    </location>
</feature>
<feature type="compositionally biased region" description="Low complexity" evidence="1">
    <location>
        <begin position="347"/>
        <end position="361"/>
    </location>
</feature>
<evidence type="ECO:0000313" key="2">
    <source>
        <dbReference type="EMBL" id="PWN21784.1"/>
    </source>
</evidence>
<proteinExistence type="predicted"/>
<dbReference type="RefSeq" id="XP_025348944.1">
    <property type="nucleotide sequence ID" value="XM_025494173.1"/>
</dbReference>
<evidence type="ECO:0000256" key="1">
    <source>
        <dbReference type="SAM" id="MobiDB-lite"/>
    </source>
</evidence>
<accession>A0A316UAD6</accession>
<gene>
    <name evidence="2" type="ORF">BCV69DRAFT_297993</name>
</gene>
<protein>
    <submittedName>
        <fullName evidence="2">Uncharacterized protein</fullName>
    </submittedName>
</protein>
<feature type="compositionally biased region" description="Low complexity" evidence="1">
    <location>
        <begin position="187"/>
        <end position="201"/>
    </location>
</feature>
<name>A0A316UAD6_9BASI</name>
<feature type="region of interest" description="Disordered" evidence="1">
    <location>
        <begin position="137"/>
        <end position="159"/>
    </location>
</feature>
<dbReference type="AlphaFoldDB" id="A0A316UAD6"/>
<feature type="region of interest" description="Disordered" evidence="1">
    <location>
        <begin position="338"/>
        <end position="361"/>
    </location>
</feature>
<dbReference type="Proteomes" id="UP000245942">
    <property type="component" value="Unassembled WGS sequence"/>
</dbReference>
<reference evidence="2 3" key="1">
    <citation type="journal article" date="2018" name="Mol. Biol. Evol.">
        <title>Broad Genomic Sampling Reveals a Smut Pathogenic Ancestry of the Fungal Clade Ustilaginomycotina.</title>
        <authorList>
            <person name="Kijpornyongpan T."/>
            <person name="Mondo S.J."/>
            <person name="Barry K."/>
            <person name="Sandor L."/>
            <person name="Lee J."/>
            <person name="Lipzen A."/>
            <person name="Pangilinan J."/>
            <person name="LaButti K."/>
            <person name="Hainaut M."/>
            <person name="Henrissat B."/>
            <person name="Grigoriev I.V."/>
            <person name="Spatafora J.W."/>
            <person name="Aime M.C."/>
        </authorList>
    </citation>
    <scope>NUCLEOTIDE SEQUENCE [LARGE SCALE GENOMIC DNA]</scope>
    <source>
        <strain evidence="2 3">MCA 4718</strain>
    </source>
</reference>
<dbReference type="GeneID" id="37015907"/>
<feature type="compositionally biased region" description="Basic and acidic residues" evidence="1">
    <location>
        <begin position="18"/>
        <end position="28"/>
    </location>
</feature>
<keyword evidence="3" id="KW-1185">Reference proteome</keyword>
<organism evidence="2 3">
    <name type="scientific">Pseudomicrostroma glucosiphilum</name>
    <dbReference type="NCBI Taxonomy" id="1684307"/>
    <lineage>
        <taxon>Eukaryota</taxon>
        <taxon>Fungi</taxon>
        <taxon>Dikarya</taxon>
        <taxon>Basidiomycota</taxon>
        <taxon>Ustilaginomycotina</taxon>
        <taxon>Exobasidiomycetes</taxon>
        <taxon>Microstromatales</taxon>
        <taxon>Microstromatales incertae sedis</taxon>
        <taxon>Pseudomicrostroma</taxon>
    </lineage>
</organism>